<dbReference type="InterPro" id="IPR036890">
    <property type="entry name" value="HATPase_C_sf"/>
</dbReference>
<evidence type="ECO:0000256" key="4">
    <source>
        <dbReference type="ARBA" id="ARBA00022777"/>
    </source>
</evidence>
<comment type="catalytic activity">
    <reaction evidence="1">
        <text>ATP + protein L-histidine = ADP + protein N-phospho-L-histidine.</text>
        <dbReference type="EC" id="2.7.13.3"/>
    </reaction>
</comment>
<dbReference type="EMBL" id="DXGF01000024">
    <property type="protein sequence ID" value="HIW82966.1"/>
    <property type="molecule type" value="Genomic_DNA"/>
</dbReference>
<feature type="domain" description="Histidine kinase" evidence="6">
    <location>
        <begin position="90"/>
        <end position="290"/>
    </location>
</feature>
<keyword evidence="3" id="KW-0597">Phosphoprotein</keyword>
<dbReference type="PANTHER" id="PTHR43547:SF2">
    <property type="entry name" value="HYBRID SIGNAL TRANSDUCTION HISTIDINE KINASE C"/>
    <property type="match status" value="1"/>
</dbReference>
<dbReference type="CDD" id="cd00082">
    <property type="entry name" value="HisKA"/>
    <property type="match status" value="1"/>
</dbReference>
<gene>
    <name evidence="7" type="ORF">H9873_01390</name>
</gene>
<dbReference type="Gene3D" id="1.10.287.130">
    <property type="match status" value="1"/>
</dbReference>
<dbReference type="InterPro" id="IPR005467">
    <property type="entry name" value="His_kinase_dom"/>
</dbReference>
<dbReference type="InterPro" id="IPR003594">
    <property type="entry name" value="HATPase_dom"/>
</dbReference>
<evidence type="ECO:0000256" key="5">
    <source>
        <dbReference type="ARBA" id="ARBA00023012"/>
    </source>
</evidence>
<dbReference type="PRINTS" id="PR00344">
    <property type="entry name" value="BCTRLSENSOR"/>
</dbReference>
<evidence type="ECO:0000256" key="1">
    <source>
        <dbReference type="ARBA" id="ARBA00000085"/>
    </source>
</evidence>
<name>A0A9D1UDV0_9FIRM</name>
<dbReference type="AlphaFoldDB" id="A0A9D1UDV0"/>
<dbReference type="PROSITE" id="PS50109">
    <property type="entry name" value="HIS_KIN"/>
    <property type="match status" value="1"/>
</dbReference>
<dbReference type="Pfam" id="PF02518">
    <property type="entry name" value="HATPase_c"/>
    <property type="match status" value="1"/>
</dbReference>
<proteinExistence type="predicted"/>
<dbReference type="SUPFAM" id="SSF47384">
    <property type="entry name" value="Homodimeric domain of signal transducing histidine kinase"/>
    <property type="match status" value="1"/>
</dbReference>
<protein>
    <recommendedName>
        <fullName evidence="2">histidine kinase</fullName>
        <ecNumber evidence="2">2.7.13.3</ecNumber>
    </recommendedName>
</protein>
<keyword evidence="4 7" id="KW-0418">Kinase</keyword>
<evidence type="ECO:0000313" key="8">
    <source>
        <dbReference type="Proteomes" id="UP000824263"/>
    </source>
</evidence>
<dbReference type="InterPro" id="IPR004358">
    <property type="entry name" value="Sig_transdc_His_kin-like_C"/>
</dbReference>
<evidence type="ECO:0000313" key="7">
    <source>
        <dbReference type="EMBL" id="HIW82966.1"/>
    </source>
</evidence>
<dbReference type="Pfam" id="PF00512">
    <property type="entry name" value="HisKA"/>
    <property type="match status" value="1"/>
</dbReference>
<dbReference type="PANTHER" id="PTHR43547">
    <property type="entry name" value="TWO-COMPONENT HISTIDINE KINASE"/>
    <property type="match status" value="1"/>
</dbReference>
<dbReference type="GO" id="GO:0000155">
    <property type="term" value="F:phosphorelay sensor kinase activity"/>
    <property type="evidence" value="ECO:0007669"/>
    <property type="project" value="InterPro"/>
</dbReference>
<dbReference type="Proteomes" id="UP000824263">
    <property type="component" value="Unassembled WGS sequence"/>
</dbReference>
<keyword evidence="5" id="KW-0902">Two-component regulatory system</keyword>
<dbReference type="SUPFAM" id="SSF55874">
    <property type="entry name" value="ATPase domain of HSP90 chaperone/DNA topoisomerase II/histidine kinase"/>
    <property type="match status" value="1"/>
</dbReference>
<evidence type="ECO:0000256" key="2">
    <source>
        <dbReference type="ARBA" id="ARBA00012438"/>
    </source>
</evidence>
<reference evidence="7" key="1">
    <citation type="journal article" date="2021" name="PeerJ">
        <title>Extensive microbial diversity within the chicken gut microbiome revealed by metagenomics and culture.</title>
        <authorList>
            <person name="Gilroy R."/>
            <person name="Ravi A."/>
            <person name="Getino M."/>
            <person name="Pursley I."/>
            <person name="Horton D.L."/>
            <person name="Alikhan N.F."/>
            <person name="Baker D."/>
            <person name="Gharbi K."/>
            <person name="Hall N."/>
            <person name="Watson M."/>
            <person name="Adriaenssens E.M."/>
            <person name="Foster-Nyarko E."/>
            <person name="Jarju S."/>
            <person name="Secka A."/>
            <person name="Antonio M."/>
            <person name="Oren A."/>
            <person name="Chaudhuri R.R."/>
            <person name="La Ragione R."/>
            <person name="Hildebrand F."/>
            <person name="Pallen M.J."/>
        </authorList>
    </citation>
    <scope>NUCLEOTIDE SEQUENCE</scope>
    <source>
        <strain evidence="7">ChiSxjej1B13-11762</strain>
    </source>
</reference>
<evidence type="ECO:0000259" key="6">
    <source>
        <dbReference type="PROSITE" id="PS50109"/>
    </source>
</evidence>
<reference evidence="7" key="2">
    <citation type="submission" date="2021-04" db="EMBL/GenBank/DDBJ databases">
        <authorList>
            <person name="Gilroy R."/>
        </authorList>
    </citation>
    <scope>NUCLEOTIDE SEQUENCE</scope>
    <source>
        <strain evidence="7">ChiSxjej1B13-11762</strain>
    </source>
</reference>
<dbReference type="InterPro" id="IPR036097">
    <property type="entry name" value="HisK_dim/P_sf"/>
</dbReference>
<dbReference type="EC" id="2.7.13.3" evidence="2"/>
<keyword evidence="4 7" id="KW-0808">Transferase</keyword>
<evidence type="ECO:0000256" key="3">
    <source>
        <dbReference type="ARBA" id="ARBA00022553"/>
    </source>
</evidence>
<organism evidence="7 8">
    <name type="scientific">Candidatus Dorea gallistercoris</name>
    <dbReference type="NCBI Taxonomy" id="2838542"/>
    <lineage>
        <taxon>Bacteria</taxon>
        <taxon>Bacillati</taxon>
        <taxon>Bacillota</taxon>
        <taxon>Clostridia</taxon>
        <taxon>Lachnospirales</taxon>
        <taxon>Lachnospiraceae</taxon>
        <taxon>Dorea</taxon>
    </lineage>
</organism>
<accession>A0A9D1UDV0</accession>
<dbReference type="InterPro" id="IPR003661">
    <property type="entry name" value="HisK_dim/P_dom"/>
</dbReference>
<dbReference type="SMART" id="SM00387">
    <property type="entry name" value="HATPase_c"/>
    <property type="match status" value="1"/>
</dbReference>
<dbReference type="Gene3D" id="3.30.565.10">
    <property type="entry name" value="Histidine kinase-like ATPase, C-terminal domain"/>
    <property type="match status" value="1"/>
</dbReference>
<sequence length="322" mass="37423">MLYLVLFVAISVGGYFTFRYLTLVSALRAIGRDLDRVQQDLSQNQMFHLPAPDPHLRKLLCSLNDLLEGIQQERQSYEKRERDFQKQIENISHDLRTPLTVILGYIKLYQQSDTDRPDRDQEAAEMMEIVRRKAETMRDLADQFYDFSRIYARDYPVMAEKVDAARFLREFFMENYQPIEDAGLKIQIDLPEHPVWVMGEKGALERICHNLFQNAQRYGDTLFQIAVGKKKDHVEIRFINDTSSLREEDLPRLFDRFYVQDPSRGQGGTGLGLTIARSLTEEMGGKLTAELLPEEEAVQGETLQKGEERRRICFCLELLVSS</sequence>
<dbReference type="SMART" id="SM00388">
    <property type="entry name" value="HisKA"/>
    <property type="match status" value="1"/>
</dbReference>
<comment type="caution">
    <text evidence="7">The sequence shown here is derived from an EMBL/GenBank/DDBJ whole genome shotgun (WGS) entry which is preliminary data.</text>
</comment>